<evidence type="ECO:0000256" key="11">
    <source>
        <dbReference type="HAMAP-Rule" id="MF_01398"/>
    </source>
</evidence>
<dbReference type="GeneID" id="29998648"/>
<evidence type="ECO:0000256" key="6">
    <source>
        <dbReference type="ARBA" id="ARBA00022989"/>
    </source>
</evidence>
<keyword evidence="11" id="KW-0793">Thylakoid</keyword>
<comment type="miscellaneous">
    <text evidence="11">In plastids the F-type ATPase is also known as CF(1)CF(0).</text>
</comment>
<comment type="subcellular location">
    <subcellularLocation>
        <location evidence="1">Membrane</location>
        <topology evidence="1">Single-pass membrane protein</topology>
    </subcellularLocation>
    <subcellularLocation>
        <location evidence="11">Plastid</location>
        <location evidence="11">Chloroplast thylakoid membrane</location>
        <topology evidence="11">Single-pass membrane protein</topology>
    </subcellularLocation>
</comment>
<dbReference type="RefSeq" id="YP_009313290.1">
    <property type="nucleotide sequence ID" value="NC_031656.1"/>
</dbReference>
<evidence type="ECO:0000256" key="4">
    <source>
        <dbReference type="ARBA" id="ARBA00022692"/>
    </source>
</evidence>
<keyword evidence="4 11" id="KW-0812">Transmembrane</keyword>
<dbReference type="CDD" id="cd06503">
    <property type="entry name" value="ATP-synt_Fo_b"/>
    <property type="match status" value="1"/>
</dbReference>
<evidence type="ECO:0000256" key="2">
    <source>
        <dbReference type="ARBA" id="ARBA00022448"/>
    </source>
</evidence>
<reference evidence="14" key="1">
    <citation type="submission" date="2016-10" db="EMBL/GenBank/DDBJ databases">
        <title>Chloroplast genomes as a tool to resolve red algal phylogenies: a case study in the Nemaliales.</title>
        <authorList>
            <person name="Costa J.F."/>
            <person name="Lin S.M."/>
            <person name="Macaya E.C."/>
            <person name="Fernandez-Garcia C."/>
            <person name="Verbruggen H."/>
        </authorList>
    </citation>
    <scope>NUCLEOTIDE SEQUENCE</scope>
    <source>
        <strain evidence="14">HV04060</strain>
    </source>
</reference>
<comment type="subunit">
    <text evidence="11">F-type ATPases have 2 components, F(1) - the catalytic core - and F(0) - the membrane proton channel. F(1) has five subunits: alpha(3), beta(3), gamma(1), delta(1), epsilon(1). F(0) has four main subunits: a(1), b(1), b'(1) and c(10-14). The alpha and beta chains form an alternating ring which encloses part of the gamma chain. F(1) is attached to F(0) by a central stalk formed by the gamma and epsilon chains, while a peripheral stalk is formed by the delta, b and b' chains.</text>
</comment>
<keyword evidence="9 11" id="KW-0066">ATP synthesis</keyword>
<feature type="coiled-coil region" evidence="13">
    <location>
        <begin position="54"/>
        <end position="95"/>
    </location>
</feature>
<protein>
    <recommendedName>
        <fullName evidence="11">ATP synthase subunit b, chloroplastic</fullName>
    </recommendedName>
    <alternativeName>
        <fullName evidence="11">ATP synthase F(0) sector subunit b</fullName>
    </alternativeName>
    <alternativeName>
        <fullName evidence="11">ATPase subunit I</fullName>
    </alternativeName>
</protein>
<dbReference type="AlphaFoldDB" id="A0A1G4NSD7"/>
<name>A0A1G4NSD7_9FLOR</name>
<gene>
    <name evidence="11 14" type="primary">atpF</name>
    <name evidence="14" type="ORF">HV04060_115</name>
</gene>
<evidence type="ECO:0000256" key="8">
    <source>
        <dbReference type="ARBA" id="ARBA00023136"/>
    </source>
</evidence>
<evidence type="ECO:0000256" key="12">
    <source>
        <dbReference type="RuleBase" id="RU003848"/>
    </source>
</evidence>
<dbReference type="GO" id="GO:0045259">
    <property type="term" value="C:proton-transporting ATP synthase complex"/>
    <property type="evidence" value="ECO:0007669"/>
    <property type="project" value="UniProtKB-KW"/>
</dbReference>
<dbReference type="HAMAP" id="MF_01398">
    <property type="entry name" value="ATP_synth_b_bprime"/>
    <property type="match status" value="1"/>
</dbReference>
<keyword evidence="6 11" id="KW-1133">Transmembrane helix</keyword>
<proteinExistence type="inferred from homology"/>
<dbReference type="GO" id="GO:0046933">
    <property type="term" value="F:proton-transporting ATP synthase activity, rotational mechanism"/>
    <property type="evidence" value="ECO:0007669"/>
    <property type="project" value="UniProtKB-UniRule"/>
</dbReference>
<dbReference type="NCBIfam" id="NF005606">
    <property type="entry name" value="PRK07352.1"/>
    <property type="match status" value="1"/>
</dbReference>
<accession>A0A1G4NSD7</accession>
<keyword evidence="5 11" id="KW-0375">Hydrogen ion transport</keyword>
<evidence type="ECO:0000256" key="1">
    <source>
        <dbReference type="ARBA" id="ARBA00004167"/>
    </source>
</evidence>
<keyword evidence="2 11" id="KW-0813">Transport</keyword>
<dbReference type="PANTHER" id="PTHR34264:SF3">
    <property type="entry name" value="ATP SYNTHASE SUBUNIT B, CHLOROPLASTIC"/>
    <property type="match status" value="1"/>
</dbReference>
<dbReference type="InterPro" id="IPR002146">
    <property type="entry name" value="ATP_synth_b/b'su_bac/chlpt"/>
</dbReference>
<dbReference type="EMBL" id="LT622864">
    <property type="protein sequence ID" value="SCW21544.1"/>
    <property type="molecule type" value="Genomic_DNA"/>
</dbReference>
<dbReference type="Pfam" id="PF00430">
    <property type="entry name" value="ATP-synt_B"/>
    <property type="match status" value="1"/>
</dbReference>
<sequence>MNNFLEVFNIITEHKSFGFSTDFLEANVINIALLVSGLIYILKNFLGAILINRQEKVLLAIQESEERLKQAKTRLQEAEKQLAQTQVVITQIKKEAELTAQKVRNSILNQGEIDIEKLKIAGKNSIKNAEQQVKKQIQQQITNLAIHRVTIQLKSQMDQETQLSIIDTNIMKLGVKL</sequence>
<evidence type="ECO:0000313" key="14">
    <source>
        <dbReference type="EMBL" id="SCW21544.1"/>
    </source>
</evidence>
<evidence type="ECO:0000256" key="5">
    <source>
        <dbReference type="ARBA" id="ARBA00022781"/>
    </source>
</evidence>
<keyword evidence="14" id="KW-0150">Chloroplast</keyword>
<evidence type="ECO:0000256" key="10">
    <source>
        <dbReference type="ARBA" id="ARBA00025198"/>
    </source>
</evidence>
<dbReference type="PANTHER" id="PTHR34264">
    <property type="entry name" value="ATP SYNTHASE SUBUNIT B, CHLOROPLASTIC"/>
    <property type="match status" value="1"/>
</dbReference>
<keyword evidence="3 11" id="KW-0138">CF(0)</keyword>
<evidence type="ECO:0000256" key="13">
    <source>
        <dbReference type="SAM" id="Coils"/>
    </source>
</evidence>
<evidence type="ECO:0000256" key="3">
    <source>
        <dbReference type="ARBA" id="ARBA00022547"/>
    </source>
</evidence>
<keyword evidence="8 11" id="KW-0472">Membrane</keyword>
<dbReference type="GO" id="GO:0009535">
    <property type="term" value="C:chloroplast thylakoid membrane"/>
    <property type="evidence" value="ECO:0007669"/>
    <property type="project" value="UniProtKB-SubCell"/>
</dbReference>
<keyword evidence="7 11" id="KW-0406">Ion transport</keyword>
<reference evidence="14" key="2">
    <citation type="submission" date="2016-10" db="EMBL/GenBank/DDBJ databases">
        <authorList>
            <person name="de Groot N.N."/>
        </authorList>
    </citation>
    <scope>NUCLEOTIDE SEQUENCE</scope>
    <source>
        <strain evidence="14">HV04060</strain>
    </source>
</reference>
<keyword evidence="14" id="KW-0934">Plastid</keyword>
<evidence type="ECO:0000256" key="9">
    <source>
        <dbReference type="ARBA" id="ARBA00023310"/>
    </source>
</evidence>
<keyword evidence="13" id="KW-0175">Coiled coil</keyword>
<feature type="transmembrane region" description="Helical" evidence="11">
    <location>
        <begin position="28"/>
        <end position="51"/>
    </location>
</feature>
<comment type="function">
    <text evidence="11">Component of the F(0) channel, it forms part of the peripheral stalk, linking F(1) to F(0).</text>
</comment>
<comment type="similarity">
    <text evidence="11 12">Belongs to the ATPase B chain family.</text>
</comment>
<comment type="function">
    <text evidence="10 11">F(1)F(0) ATP synthase produces ATP from ADP in the presence of a proton or sodium gradient. F-type ATPases consist of two structural domains, F(1) containing the extramembraneous catalytic core and F(0) containing the membrane proton channel, linked together by a central stalk and a peripheral stalk. During catalysis, ATP synthesis in the catalytic domain of F(1) is coupled via a rotary mechanism of the central stalk subunits to proton translocation.</text>
</comment>
<evidence type="ECO:0000256" key="7">
    <source>
        <dbReference type="ARBA" id="ARBA00023065"/>
    </source>
</evidence>
<organism evidence="14">
    <name type="scientific">Dichotomaria marginata</name>
    <dbReference type="NCBI Taxonomy" id="268567"/>
    <lineage>
        <taxon>Eukaryota</taxon>
        <taxon>Rhodophyta</taxon>
        <taxon>Florideophyceae</taxon>
        <taxon>Nemaliophycidae</taxon>
        <taxon>Nemaliales</taxon>
        <taxon>Galaxauraceae</taxon>
        <taxon>Dichotomaria</taxon>
    </lineage>
</organism>
<geneLocation type="chloroplast" evidence="14"/>